<feature type="region of interest" description="Disordered" evidence="9">
    <location>
        <begin position="341"/>
        <end position="547"/>
    </location>
</feature>
<keyword evidence="4" id="KW-0862">Zinc</keyword>
<evidence type="ECO:0000259" key="10">
    <source>
        <dbReference type="PROSITE" id="PS50016"/>
    </source>
</evidence>
<dbReference type="InterPro" id="IPR009072">
    <property type="entry name" value="Histone-fold"/>
</dbReference>
<evidence type="ECO:0000313" key="11">
    <source>
        <dbReference type="EMBL" id="KAK7490611.1"/>
    </source>
</evidence>
<feature type="compositionally biased region" description="Low complexity" evidence="9">
    <location>
        <begin position="1017"/>
        <end position="1026"/>
    </location>
</feature>
<keyword evidence="7" id="KW-0539">Nucleus</keyword>
<proteinExistence type="predicted"/>
<feature type="compositionally biased region" description="Low complexity" evidence="9">
    <location>
        <begin position="341"/>
        <end position="353"/>
    </location>
</feature>
<evidence type="ECO:0000256" key="6">
    <source>
        <dbReference type="ARBA" id="ARBA00023163"/>
    </source>
</evidence>
<dbReference type="AlphaFoldDB" id="A0ABD0KUB2"/>
<feature type="region of interest" description="Disordered" evidence="9">
    <location>
        <begin position="602"/>
        <end position="1117"/>
    </location>
</feature>
<dbReference type="GO" id="GO:0008270">
    <property type="term" value="F:zinc ion binding"/>
    <property type="evidence" value="ECO:0007669"/>
    <property type="project" value="UniProtKB-KW"/>
</dbReference>
<feature type="compositionally biased region" description="Polar residues" evidence="9">
    <location>
        <begin position="431"/>
        <end position="446"/>
    </location>
</feature>
<dbReference type="Gene3D" id="3.30.40.10">
    <property type="entry name" value="Zinc/RING finger domain, C3HC4 (zinc finger)"/>
    <property type="match status" value="1"/>
</dbReference>
<feature type="region of interest" description="Disordered" evidence="9">
    <location>
        <begin position="1185"/>
        <end position="1205"/>
    </location>
</feature>
<dbReference type="CDD" id="cd15522">
    <property type="entry name" value="PHD_TAF3"/>
    <property type="match status" value="1"/>
</dbReference>
<feature type="compositionally biased region" description="Basic residues" evidence="9">
    <location>
        <begin position="310"/>
        <end position="327"/>
    </location>
</feature>
<keyword evidence="12" id="KW-1185">Reference proteome</keyword>
<feature type="compositionally biased region" description="Basic and acidic residues" evidence="9">
    <location>
        <begin position="507"/>
        <end position="518"/>
    </location>
</feature>
<feature type="region of interest" description="Disordered" evidence="9">
    <location>
        <begin position="287"/>
        <end position="327"/>
    </location>
</feature>
<evidence type="ECO:0000256" key="4">
    <source>
        <dbReference type="ARBA" id="ARBA00022833"/>
    </source>
</evidence>
<feature type="compositionally biased region" description="Basic and acidic residues" evidence="9">
    <location>
        <begin position="651"/>
        <end position="670"/>
    </location>
</feature>
<reference evidence="11 12" key="1">
    <citation type="journal article" date="2023" name="Sci. Data">
        <title>Genome assembly of the Korean intertidal mud-creeper Batillaria attramentaria.</title>
        <authorList>
            <person name="Patra A.K."/>
            <person name="Ho P.T."/>
            <person name="Jun S."/>
            <person name="Lee S.J."/>
            <person name="Kim Y."/>
            <person name="Won Y.J."/>
        </authorList>
    </citation>
    <scope>NUCLEOTIDE SEQUENCE [LARGE SCALE GENOMIC DNA]</scope>
    <source>
        <strain evidence="11">Wonlab-2016</strain>
    </source>
</reference>
<feature type="compositionally biased region" description="Pro residues" evidence="9">
    <location>
        <begin position="1052"/>
        <end position="1064"/>
    </location>
</feature>
<organism evidence="11 12">
    <name type="scientific">Batillaria attramentaria</name>
    <dbReference type="NCBI Taxonomy" id="370345"/>
    <lineage>
        <taxon>Eukaryota</taxon>
        <taxon>Metazoa</taxon>
        <taxon>Spiralia</taxon>
        <taxon>Lophotrochozoa</taxon>
        <taxon>Mollusca</taxon>
        <taxon>Gastropoda</taxon>
        <taxon>Caenogastropoda</taxon>
        <taxon>Sorbeoconcha</taxon>
        <taxon>Cerithioidea</taxon>
        <taxon>Batillariidae</taxon>
        <taxon>Batillaria</taxon>
    </lineage>
</organism>
<feature type="compositionally biased region" description="Polar residues" evidence="9">
    <location>
        <begin position="899"/>
        <end position="909"/>
    </location>
</feature>
<dbReference type="InterPro" id="IPR019786">
    <property type="entry name" value="Zinc_finger_PHD-type_CS"/>
</dbReference>
<protein>
    <recommendedName>
        <fullName evidence="10">PHD-type domain-containing protein</fullName>
    </recommendedName>
</protein>
<feature type="compositionally biased region" description="Basic residues" evidence="9">
    <location>
        <begin position="995"/>
        <end position="1006"/>
    </location>
</feature>
<dbReference type="SMART" id="SM00249">
    <property type="entry name" value="PHD"/>
    <property type="match status" value="1"/>
</dbReference>
<gene>
    <name evidence="11" type="ORF">BaRGS_00018214</name>
</gene>
<feature type="compositionally biased region" description="Basic and acidic residues" evidence="9">
    <location>
        <begin position="358"/>
        <end position="376"/>
    </location>
</feature>
<dbReference type="GO" id="GO:0005634">
    <property type="term" value="C:nucleus"/>
    <property type="evidence" value="ECO:0007669"/>
    <property type="project" value="UniProtKB-SubCell"/>
</dbReference>
<keyword evidence="2" id="KW-0479">Metal-binding</keyword>
<dbReference type="InterPro" id="IPR001965">
    <property type="entry name" value="Znf_PHD"/>
</dbReference>
<dbReference type="InterPro" id="IPR011011">
    <property type="entry name" value="Znf_FYVE_PHD"/>
</dbReference>
<feature type="compositionally biased region" description="Low complexity" evidence="9">
    <location>
        <begin position="1079"/>
        <end position="1108"/>
    </location>
</feature>
<feature type="compositionally biased region" description="Pro residues" evidence="9">
    <location>
        <begin position="784"/>
        <end position="795"/>
    </location>
</feature>
<evidence type="ECO:0000256" key="1">
    <source>
        <dbReference type="ARBA" id="ARBA00004123"/>
    </source>
</evidence>
<dbReference type="Proteomes" id="UP001519460">
    <property type="component" value="Unassembled WGS sequence"/>
</dbReference>
<keyword evidence="5" id="KW-0805">Transcription regulation</keyword>
<feature type="compositionally biased region" description="Pro residues" evidence="9">
    <location>
        <begin position="867"/>
        <end position="888"/>
    </location>
</feature>
<dbReference type="Gene3D" id="1.10.20.10">
    <property type="entry name" value="Histone, subunit A"/>
    <property type="match status" value="1"/>
</dbReference>
<evidence type="ECO:0000256" key="7">
    <source>
        <dbReference type="ARBA" id="ARBA00023242"/>
    </source>
</evidence>
<dbReference type="SUPFAM" id="SSF57903">
    <property type="entry name" value="FYVE/PHD zinc finger"/>
    <property type="match status" value="1"/>
</dbReference>
<feature type="domain" description="PHD-type" evidence="10">
    <location>
        <begin position="1133"/>
        <end position="1183"/>
    </location>
</feature>
<dbReference type="Pfam" id="PF07524">
    <property type="entry name" value="Bromo_TP"/>
    <property type="match status" value="1"/>
</dbReference>
<dbReference type="EMBL" id="JACVVK020000125">
    <property type="protein sequence ID" value="KAK7490611.1"/>
    <property type="molecule type" value="Genomic_DNA"/>
</dbReference>
<dbReference type="PROSITE" id="PS50016">
    <property type="entry name" value="ZF_PHD_2"/>
    <property type="match status" value="1"/>
</dbReference>
<dbReference type="SMART" id="SM00576">
    <property type="entry name" value="BTP"/>
    <property type="match status" value="1"/>
</dbReference>
<feature type="compositionally biased region" description="Polar residues" evidence="9">
    <location>
        <begin position="757"/>
        <end position="767"/>
    </location>
</feature>
<dbReference type="PROSITE" id="PS01359">
    <property type="entry name" value="ZF_PHD_1"/>
    <property type="match status" value="1"/>
</dbReference>
<dbReference type="PANTHER" id="PTHR46452">
    <property type="entry name" value="TRANSCRIPTION INITIATION FACTOR TFIID SUBUNIT 3"/>
    <property type="match status" value="1"/>
</dbReference>
<dbReference type="CDD" id="cd22916">
    <property type="entry name" value="HFD_TAF3"/>
    <property type="match status" value="1"/>
</dbReference>
<comment type="subcellular location">
    <subcellularLocation>
        <location evidence="1">Nucleus</location>
    </subcellularLocation>
</comment>
<evidence type="ECO:0000256" key="2">
    <source>
        <dbReference type="ARBA" id="ARBA00022723"/>
    </source>
</evidence>
<feature type="compositionally biased region" description="Basic and acidic residues" evidence="9">
    <location>
        <begin position="478"/>
        <end position="497"/>
    </location>
</feature>
<keyword evidence="3 8" id="KW-0863">Zinc-finger</keyword>
<evidence type="ECO:0000313" key="12">
    <source>
        <dbReference type="Proteomes" id="UP001519460"/>
    </source>
</evidence>
<feature type="compositionally biased region" description="Basic and acidic residues" evidence="9">
    <location>
        <begin position="975"/>
        <end position="985"/>
    </location>
</feature>
<name>A0ABD0KUB2_9CAEN</name>
<dbReference type="Pfam" id="PF00628">
    <property type="entry name" value="PHD"/>
    <property type="match status" value="1"/>
</dbReference>
<comment type="caution">
    <text evidence="11">The sequence shown here is derived from an EMBL/GenBank/DDBJ whole genome shotgun (WGS) entry which is preliminary data.</text>
</comment>
<feature type="compositionally biased region" description="Basic residues" evidence="9">
    <location>
        <begin position="378"/>
        <end position="392"/>
    </location>
</feature>
<dbReference type="InterPro" id="IPR013083">
    <property type="entry name" value="Znf_RING/FYVE/PHD"/>
</dbReference>
<feature type="region of interest" description="Disordered" evidence="9">
    <location>
        <begin position="152"/>
        <end position="200"/>
    </location>
</feature>
<evidence type="ECO:0000256" key="8">
    <source>
        <dbReference type="PROSITE-ProRule" id="PRU00146"/>
    </source>
</evidence>
<feature type="compositionally biased region" description="Low complexity" evidence="9">
    <location>
        <begin position="632"/>
        <end position="642"/>
    </location>
</feature>
<dbReference type="InterPro" id="IPR019787">
    <property type="entry name" value="Znf_PHD-finger"/>
</dbReference>
<dbReference type="PANTHER" id="PTHR46452:SF1">
    <property type="entry name" value="TRANSCRIPTION INITIATION FACTOR TFIID SUBUNIT 3"/>
    <property type="match status" value="1"/>
</dbReference>
<dbReference type="InterPro" id="IPR006565">
    <property type="entry name" value="BTP"/>
</dbReference>
<keyword evidence="6" id="KW-0804">Transcription</keyword>
<evidence type="ECO:0000256" key="3">
    <source>
        <dbReference type="ARBA" id="ARBA00022771"/>
    </source>
</evidence>
<feature type="region of interest" description="Disordered" evidence="9">
    <location>
        <begin position="248"/>
        <end position="272"/>
    </location>
</feature>
<evidence type="ECO:0000256" key="9">
    <source>
        <dbReference type="SAM" id="MobiDB-lite"/>
    </source>
</evidence>
<accession>A0ABD0KUB2</accession>
<sequence>MSSEKDYCRSILRVSVAQICQNLGWNATQSSTLELLTDVLERYLQEVGKVSHRYCEQFGRTEPNLDDLGLTFRHLGINLGELEDYVRHVDPVPFAHEVVAFPATKNNNLQFPNPHSREILHHREEHVHEHLPYMFPGMEDEVQATVENTASPALAPQPPVQDVLPMDIGSPVGEKRAAPSAEGAPPSKRPRMTASNLPEEAGHSQYEMTSVTMSNGFLTPTRGKGRLPDARTPPPTIRHALTFADTPVSSNKAVDGSEANKENNAVAPSGKESTVRVVVTAGKEPTIYVTSHDGGGSGDAGGKPEGEKIKPKKKAKDGAKAKKLKKTPNVKISLKVGDKIPPAAAGVEVPAPAKKIKTVKEGKAKAVKLKTKEGKGTKSGKVKTKVAVKKKLLVSPPPASADEVAGESRLKELLLTTQEKPADVERKGPSATASPSKTKRSPSPDSAQILRQAFQPTDIFDSHSSHENSPGQLVIAEAEGRAQEREEERQARLRSIDESISTVIRDSVLEVDQRDKGAESSTSNRPASATGEKKKTKKQKEKVKLKSSEFVHDDVIKREEEEDMTARSEKSMNDTINAVIRKVEQKPFVSDKYSSEELRVYEFGESPPGSPLDVPVRRSSTAGLASPPPVSTSPAAEVVVTSPVDPPIKPLKIEIPKEKEKHKDRDKSRNDIVLFSPPETDTSSVAENPGFKIKIKLGSAGGSSSSVTVTENKASPVDTAVKQETVTSPPRPEIPKLVIRRDAGDGGSSQKKHTSRLAKSTPPTLSSMKMEPSDSPPVLQREVTPPPPILLPSPPFQATASSPRRQRSRSPRHSSPVSSPTEKSTKQSPSKFSFDMRGRSPVKSPTSPVRDPFSSPVGSPVRRRPSHTPPPRTPSPPQKSPSPMPKTPSPLGRVPSSPAFISSPLQRSPSYGHKSPTPTPKTPSLSPAYNQPSPAHSDHSPTRKKSSPPPVIKPLFGTPERESSPPPSPLFASVPEDRVKPEPKPKPPQTTSTKPKGKVGRPRSKSPRATSPRAKLPKGPKSPKAGKSPKARTGKSPGRPPKAKTLAAAAEAPPPKPKPAPKISPPKVTRMESVDEESLPSPSAADDSQPPALELSPSGSPSPALPGGSSRGQRSGVEAETVGFFIDESGQKIWICPACKLQDDGSPMIGCDKCDDWYHWVCVNIVQEPPEDEQWYCPRCNAKARAKPKAFKPKGKRGRKKKNPV</sequence>
<evidence type="ECO:0000256" key="5">
    <source>
        <dbReference type="ARBA" id="ARBA00023015"/>
    </source>
</evidence>